<dbReference type="OrthoDB" id="9840781at2"/>
<gene>
    <name evidence="1" type="ORF">SAMN04487988_10911</name>
</gene>
<keyword evidence="2" id="KW-1185">Reference proteome</keyword>
<protein>
    <recommendedName>
        <fullName evidence="3">Lipoprotein</fullName>
    </recommendedName>
</protein>
<dbReference type="EMBL" id="FOPC01000009">
    <property type="protein sequence ID" value="SFG84414.1"/>
    <property type="molecule type" value="Genomic_DNA"/>
</dbReference>
<dbReference type="STRING" id="435880.SAMN04487988_10911"/>
<evidence type="ECO:0000313" key="2">
    <source>
        <dbReference type="Proteomes" id="UP000199642"/>
    </source>
</evidence>
<organism evidence="1 2">
    <name type="scientific">Algoriphagus hitonicola</name>
    <dbReference type="NCBI Taxonomy" id="435880"/>
    <lineage>
        <taxon>Bacteria</taxon>
        <taxon>Pseudomonadati</taxon>
        <taxon>Bacteroidota</taxon>
        <taxon>Cytophagia</taxon>
        <taxon>Cytophagales</taxon>
        <taxon>Cyclobacteriaceae</taxon>
        <taxon>Algoriphagus</taxon>
    </lineage>
</organism>
<dbReference type="RefSeq" id="WP_092792211.1">
    <property type="nucleotide sequence ID" value="NZ_FOPC01000009.1"/>
</dbReference>
<accession>A0A1I2V4S2</accession>
<sequence length="168" mass="18980">MRKIWIALVLFSISCTDPVEPKPEALIFYFEVEVEGQKFRQELLPDLPDENHPLVFDGGFLTEINEGCTPDECISPFFINMLFAGNSGSQQWEQVEMIQVPSGSYTSHFWYGESDETPTPSEGRVTITKKDLSQKLIQGTFEGEVYKTGTQTPIKIPIKGSFSAKYLQ</sequence>
<dbReference type="AlphaFoldDB" id="A0A1I2V4S2"/>
<name>A0A1I2V4S2_9BACT</name>
<reference evidence="2" key="1">
    <citation type="submission" date="2016-10" db="EMBL/GenBank/DDBJ databases">
        <authorList>
            <person name="Varghese N."/>
            <person name="Submissions S."/>
        </authorList>
    </citation>
    <scope>NUCLEOTIDE SEQUENCE [LARGE SCALE GENOMIC DNA]</scope>
    <source>
        <strain evidence="2">DSM 19315</strain>
    </source>
</reference>
<evidence type="ECO:0000313" key="1">
    <source>
        <dbReference type="EMBL" id="SFG84414.1"/>
    </source>
</evidence>
<dbReference type="Proteomes" id="UP000199642">
    <property type="component" value="Unassembled WGS sequence"/>
</dbReference>
<dbReference type="PROSITE" id="PS51257">
    <property type="entry name" value="PROKAR_LIPOPROTEIN"/>
    <property type="match status" value="1"/>
</dbReference>
<evidence type="ECO:0008006" key="3">
    <source>
        <dbReference type="Google" id="ProtNLM"/>
    </source>
</evidence>
<proteinExistence type="predicted"/>